<organism evidence="3 4">
    <name type="scientific">Pseudarthrobacter polychromogenes</name>
    <dbReference type="NCBI Taxonomy" id="1676"/>
    <lineage>
        <taxon>Bacteria</taxon>
        <taxon>Bacillati</taxon>
        <taxon>Actinomycetota</taxon>
        <taxon>Actinomycetes</taxon>
        <taxon>Micrococcales</taxon>
        <taxon>Micrococcaceae</taxon>
        <taxon>Pseudarthrobacter</taxon>
    </lineage>
</organism>
<feature type="domain" description="HTH cro/C1-type" evidence="2">
    <location>
        <begin position="9"/>
        <end position="64"/>
    </location>
</feature>
<dbReference type="SUPFAM" id="SSF47413">
    <property type="entry name" value="lambda repressor-like DNA-binding domains"/>
    <property type="match status" value="1"/>
</dbReference>
<dbReference type="Gene3D" id="1.10.260.40">
    <property type="entry name" value="lambda repressor-like DNA-binding domains"/>
    <property type="match status" value="1"/>
</dbReference>
<dbReference type="SMART" id="SM00530">
    <property type="entry name" value="HTH_XRE"/>
    <property type="match status" value="1"/>
</dbReference>
<keyword evidence="4" id="KW-1185">Reference proteome</keyword>
<protein>
    <recommendedName>
        <fullName evidence="2">HTH cro/C1-type domain-containing protein</fullName>
    </recommendedName>
</protein>
<dbReference type="Pfam" id="PF13560">
    <property type="entry name" value="HTH_31"/>
    <property type="match status" value="1"/>
</dbReference>
<dbReference type="Proteomes" id="UP000596938">
    <property type="component" value="Unassembled WGS sequence"/>
</dbReference>
<proteinExistence type="predicted"/>
<dbReference type="EMBL" id="BMKU01000001">
    <property type="protein sequence ID" value="GGG83930.1"/>
    <property type="molecule type" value="Genomic_DNA"/>
</dbReference>
<evidence type="ECO:0000313" key="3">
    <source>
        <dbReference type="EMBL" id="GGG83930.1"/>
    </source>
</evidence>
<feature type="region of interest" description="Disordered" evidence="1">
    <location>
        <begin position="72"/>
        <end position="91"/>
    </location>
</feature>
<sequence length="91" mass="10264">MKPISTATLKKRREREGYSQRQLASLCNCTQAAISALETGTMTRCSEDLATQIAKWLRRDVDELFTRHEDTRVPRMTNAAGTKRQPVPQAA</sequence>
<name>A0ABQ1XAY6_9MICC</name>
<evidence type="ECO:0000259" key="2">
    <source>
        <dbReference type="PROSITE" id="PS50943"/>
    </source>
</evidence>
<dbReference type="PROSITE" id="PS50943">
    <property type="entry name" value="HTH_CROC1"/>
    <property type="match status" value="1"/>
</dbReference>
<reference evidence="4" key="1">
    <citation type="journal article" date="2019" name="Int. J. Syst. Evol. Microbiol.">
        <title>The Global Catalogue of Microorganisms (GCM) 10K type strain sequencing project: providing services to taxonomists for standard genome sequencing and annotation.</title>
        <authorList>
            <consortium name="The Broad Institute Genomics Platform"/>
            <consortium name="The Broad Institute Genome Sequencing Center for Infectious Disease"/>
            <person name="Wu L."/>
            <person name="Ma J."/>
        </authorList>
    </citation>
    <scope>NUCLEOTIDE SEQUENCE [LARGE SCALE GENOMIC DNA]</scope>
    <source>
        <strain evidence="4">CGMCC 1.1927</strain>
    </source>
</reference>
<dbReference type="RefSeq" id="WP_188808673.1">
    <property type="nucleotide sequence ID" value="NZ_BAAAWV010000001.1"/>
</dbReference>
<dbReference type="InterPro" id="IPR010982">
    <property type="entry name" value="Lambda_DNA-bd_dom_sf"/>
</dbReference>
<accession>A0ABQ1XAY6</accession>
<evidence type="ECO:0000313" key="4">
    <source>
        <dbReference type="Proteomes" id="UP000596938"/>
    </source>
</evidence>
<dbReference type="InterPro" id="IPR001387">
    <property type="entry name" value="Cro/C1-type_HTH"/>
</dbReference>
<gene>
    <name evidence="3" type="ORF">GCM10011577_01750</name>
</gene>
<dbReference type="CDD" id="cd00093">
    <property type="entry name" value="HTH_XRE"/>
    <property type="match status" value="1"/>
</dbReference>
<evidence type="ECO:0000256" key="1">
    <source>
        <dbReference type="SAM" id="MobiDB-lite"/>
    </source>
</evidence>
<comment type="caution">
    <text evidence="3">The sequence shown here is derived from an EMBL/GenBank/DDBJ whole genome shotgun (WGS) entry which is preliminary data.</text>
</comment>